<dbReference type="InterPro" id="IPR009592">
    <property type="entry name" value="DUF1202"/>
</dbReference>
<accession>A0A377DNG5</accession>
<evidence type="ECO:0000313" key="4">
    <source>
        <dbReference type="Proteomes" id="UP000254429"/>
    </source>
</evidence>
<feature type="signal peptide" evidence="2">
    <location>
        <begin position="1"/>
        <end position="21"/>
    </location>
</feature>
<organism evidence="3 4">
    <name type="scientific">Escherichia coli</name>
    <dbReference type="NCBI Taxonomy" id="562"/>
    <lineage>
        <taxon>Bacteria</taxon>
        <taxon>Pseudomonadati</taxon>
        <taxon>Pseudomonadota</taxon>
        <taxon>Gammaproteobacteria</taxon>
        <taxon>Enterobacterales</taxon>
        <taxon>Enterobacteriaceae</taxon>
        <taxon>Escherichia</taxon>
    </lineage>
</organism>
<evidence type="ECO:0000256" key="1">
    <source>
        <dbReference type="SAM" id="Coils"/>
    </source>
</evidence>
<protein>
    <submittedName>
        <fullName evidence="3">Putative alpha helix chain</fullName>
    </submittedName>
</protein>
<gene>
    <name evidence="3" type="primary">yggM</name>
    <name evidence="3" type="ORF">NCTC8500_00839</name>
</gene>
<evidence type="ECO:0000313" key="3">
    <source>
        <dbReference type="EMBL" id="STM37120.1"/>
    </source>
</evidence>
<evidence type="ECO:0000256" key="2">
    <source>
        <dbReference type="SAM" id="SignalP"/>
    </source>
</evidence>
<dbReference type="EMBL" id="UGFG01000001">
    <property type="protein sequence ID" value="STM37120.1"/>
    <property type="molecule type" value="Genomic_DNA"/>
</dbReference>
<dbReference type="Proteomes" id="UP000254429">
    <property type="component" value="Unassembled WGS sequence"/>
</dbReference>
<dbReference type="AlphaFoldDB" id="A0A377DNG5"/>
<dbReference type="Pfam" id="PF06717">
    <property type="entry name" value="DUF1202"/>
    <property type="match status" value="1"/>
</dbReference>
<name>A0A377DNG5_ECOLX</name>
<feature type="chain" id="PRO_5016696828" evidence="2">
    <location>
        <begin position="22"/>
        <end position="335"/>
    </location>
</feature>
<keyword evidence="2" id="KW-0732">Signal</keyword>
<feature type="coiled-coil region" evidence="1">
    <location>
        <begin position="159"/>
        <end position="186"/>
    </location>
</feature>
<reference evidence="3 4" key="1">
    <citation type="submission" date="2018-06" db="EMBL/GenBank/DDBJ databases">
        <authorList>
            <consortium name="Pathogen Informatics"/>
            <person name="Doyle S."/>
        </authorList>
    </citation>
    <scope>NUCLEOTIDE SEQUENCE [LARGE SCALE GENOMIC DNA]</scope>
    <source>
        <strain evidence="3 4">NCTC8500</strain>
    </source>
</reference>
<keyword evidence="1" id="KW-0175">Coiled coil</keyword>
<sequence>MKKQWIVGTALLMLMTGNAWADGEPPTENILKDQFKKQYHGILKLDAITLKNLDAKGNQATWSAEGDVSSSDDLYTWVGQLADYELLEQTWTKDKPVKFSAMLTSKGTPASGWSVNFYSFQAAASDRGRVVDDIKTNNKYLIVNSEDFNYRFSQLESALNTQKNSIPALEKEVKALDKQMVAAQKAADAYWGKDANGKQMTREDAFKKITNSVMSLINRTIARRSRLNMTKRFINRPIAACHKQSEECYEVPIQQKRDFDINEQRRQTFLQSQKLSRKLQDDWVTLEKGQYPLTMKVSEINSKKSPILMKIDDINQANERWKKDTEQLRRNGVIK</sequence>
<proteinExistence type="predicted"/>